<name>A0A8T2J1B4_9PIPI</name>
<evidence type="ECO:0000313" key="1">
    <source>
        <dbReference type="EMBL" id="KAG8436471.1"/>
    </source>
</evidence>
<evidence type="ECO:0000313" key="2">
    <source>
        <dbReference type="Proteomes" id="UP000812440"/>
    </source>
</evidence>
<reference evidence="1" key="1">
    <citation type="thesis" date="2020" institute="ProQuest LLC" country="789 East Eisenhower Parkway, Ann Arbor, MI, USA">
        <title>Comparative Genomics and Chromosome Evolution.</title>
        <authorList>
            <person name="Mudd A.B."/>
        </authorList>
    </citation>
    <scope>NUCLEOTIDE SEQUENCE</scope>
    <source>
        <strain evidence="1">Female2</strain>
        <tissue evidence="1">Blood</tissue>
    </source>
</reference>
<proteinExistence type="predicted"/>
<gene>
    <name evidence="1" type="ORF">GDO86_007531</name>
</gene>
<dbReference type="Proteomes" id="UP000812440">
    <property type="component" value="Chromosome 4"/>
</dbReference>
<dbReference type="EMBL" id="JAACNH010000007">
    <property type="protein sequence ID" value="KAG8436471.1"/>
    <property type="molecule type" value="Genomic_DNA"/>
</dbReference>
<dbReference type="AlphaFoldDB" id="A0A8T2J1B4"/>
<protein>
    <submittedName>
        <fullName evidence="1">Uncharacterized protein</fullName>
    </submittedName>
</protein>
<accession>A0A8T2J1B4</accession>
<comment type="caution">
    <text evidence="1">The sequence shown here is derived from an EMBL/GenBank/DDBJ whole genome shotgun (WGS) entry which is preliminary data.</text>
</comment>
<keyword evidence="2" id="KW-1185">Reference proteome</keyword>
<sequence>MPVFNLPVYLLPGQVCACRHRKSDYAIEALAVRGGHVLQHLLICTVVGFAYKTIVLCKRLSARFALGKVTAIITNSWKTSTIFMVALHHC</sequence>
<organism evidence="1 2">
    <name type="scientific">Hymenochirus boettgeri</name>
    <name type="common">Congo dwarf clawed frog</name>
    <dbReference type="NCBI Taxonomy" id="247094"/>
    <lineage>
        <taxon>Eukaryota</taxon>
        <taxon>Metazoa</taxon>
        <taxon>Chordata</taxon>
        <taxon>Craniata</taxon>
        <taxon>Vertebrata</taxon>
        <taxon>Euteleostomi</taxon>
        <taxon>Amphibia</taxon>
        <taxon>Batrachia</taxon>
        <taxon>Anura</taxon>
        <taxon>Pipoidea</taxon>
        <taxon>Pipidae</taxon>
        <taxon>Pipinae</taxon>
        <taxon>Hymenochirus</taxon>
    </lineage>
</organism>